<dbReference type="InterPro" id="IPR005135">
    <property type="entry name" value="Endo/exonuclease/phosphatase"/>
</dbReference>
<reference evidence="3" key="2">
    <citation type="journal article" date="2015" name="J. Proteomics">
        <title>Sexual differences in the sialomes of the zebra tick, Rhipicephalus pulchellus.</title>
        <authorList>
            <person name="Tan A.W."/>
            <person name="Francischetti I.M."/>
            <person name="Slovak M."/>
            <person name="Kini R.M."/>
            <person name="Ribeiro J.M."/>
        </authorList>
    </citation>
    <scope>NUCLEOTIDE SEQUENCE</scope>
    <source>
        <tissue evidence="3">Salivary gland</tissue>
    </source>
</reference>
<feature type="chain" id="PRO_5003980964" evidence="1">
    <location>
        <begin position="24"/>
        <end position="681"/>
    </location>
</feature>
<dbReference type="AlphaFoldDB" id="L7LU83"/>
<dbReference type="InterPro" id="IPR043502">
    <property type="entry name" value="DNA/RNA_pol_sf"/>
</dbReference>
<proteinExistence type="evidence at transcript level"/>
<dbReference type="Pfam" id="PF14529">
    <property type="entry name" value="Exo_endo_phos_2"/>
    <property type="match status" value="1"/>
</dbReference>
<keyword evidence="1" id="KW-0732">Signal</keyword>
<dbReference type="CDD" id="cd01650">
    <property type="entry name" value="RT_nLTR_like"/>
    <property type="match status" value="1"/>
</dbReference>
<dbReference type="GO" id="GO:0071897">
    <property type="term" value="P:DNA biosynthetic process"/>
    <property type="evidence" value="ECO:0007669"/>
    <property type="project" value="UniProtKB-ARBA"/>
</dbReference>
<dbReference type="SUPFAM" id="SSF56219">
    <property type="entry name" value="DNase I-like"/>
    <property type="match status" value="1"/>
</dbReference>
<evidence type="ECO:0000313" key="3">
    <source>
        <dbReference type="EMBL" id="JAA55375.1"/>
    </source>
</evidence>
<dbReference type="SUPFAM" id="SSF56672">
    <property type="entry name" value="DNA/RNA polymerases"/>
    <property type="match status" value="1"/>
</dbReference>
<accession>L7LU83</accession>
<dbReference type="InterPro" id="IPR036691">
    <property type="entry name" value="Endo/exonu/phosph_ase_sf"/>
</dbReference>
<feature type="domain" description="Reverse transcriptase" evidence="2">
    <location>
        <begin position="407"/>
        <end position="666"/>
    </location>
</feature>
<dbReference type="EMBL" id="GACK01009659">
    <property type="protein sequence ID" value="JAA55375.1"/>
    <property type="molecule type" value="mRNA"/>
</dbReference>
<dbReference type="InterPro" id="IPR000477">
    <property type="entry name" value="RT_dom"/>
</dbReference>
<feature type="signal peptide" evidence="1">
    <location>
        <begin position="1"/>
        <end position="23"/>
    </location>
</feature>
<dbReference type="PROSITE" id="PS50878">
    <property type="entry name" value="RT_POL"/>
    <property type="match status" value="1"/>
</dbReference>
<sequence>MWLTGDIMGVSVAVCVLYMAVSGSRLEANEALIDCVCQDSKCVTSDREVLILGDFNGHISELDGYTDANGSLLMQLAERLQLDIANLDPRCEGKYTWCARGSATSIDYVLVSHNLTRLLNSLDIDEEGDYSIGSDHNRIRIDFSRTQYLKPRHRMRSEGQLHLPAKAIEVVAAEFEDSKRRREAETYEEYVDILRNIMRRHMSRNKNPARHTRKLWWDKEVSQAWQARREANRAHRRAVKAKDPEVCSNKWQHYLKLKHEMQALVQMKLANANRQMLQDLRDEGKSTAAKFWNYVRSLDRKEQPELQIMDSETGQPVADLRGYATTYLKSLYGPANTNDSPTLSRTLIVPTIPHISETKWAFTHRSVERALSRLRTHTATGPDDIPARLIKCLGSDCKDQLAGFFTNILDGAEIPREWRLGRVVLIPKKGGNTSHLSDYRPLTVTCTLYRAFTQVIKDWVYGWAESRGLLTELQNGFRKGRRLEDNLFVITQCAEIARKENRGLLCCFLDVEKAYDNVPHASLFNCLRDLGLPKTLLSTIKQLYSGNTVTASFAGVTTESVEVCKGLRQGCPLSPILYLLYVSELERAIERSSLGFSLKFSTTGIDENRKIPGLAFADDIVLMTENPRDMQALLNICAAEIEKLGLRYNAKKTTVVPDTVWKGAGGCLIVQVPRSDTACRR</sequence>
<dbReference type="Pfam" id="PF00078">
    <property type="entry name" value="RVT_1"/>
    <property type="match status" value="1"/>
</dbReference>
<evidence type="ECO:0000259" key="2">
    <source>
        <dbReference type="PROSITE" id="PS50878"/>
    </source>
</evidence>
<dbReference type="Gene3D" id="3.60.10.10">
    <property type="entry name" value="Endonuclease/exonuclease/phosphatase"/>
    <property type="match status" value="1"/>
</dbReference>
<organism evidence="3">
    <name type="scientific">Rhipicephalus pulchellus</name>
    <name type="common">Yellow backed tick</name>
    <name type="synonym">Dermacentor pulchellus</name>
    <dbReference type="NCBI Taxonomy" id="72859"/>
    <lineage>
        <taxon>Eukaryota</taxon>
        <taxon>Metazoa</taxon>
        <taxon>Ecdysozoa</taxon>
        <taxon>Arthropoda</taxon>
        <taxon>Chelicerata</taxon>
        <taxon>Arachnida</taxon>
        <taxon>Acari</taxon>
        <taxon>Parasitiformes</taxon>
        <taxon>Ixodida</taxon>
        <taxon>Ixodoidea</taxon>
        <taxon>Ixodidae</taxon>
        <taxon>Rhipicephalinae</taxon>
        <taxon>Rhipicephalus</taxon>
        <taxon>Rhipicephalus</taxon>
    </lineage>
</organism>
<dbReference type="PANTHER" id="PTHR19446">
    <property type="entry name" value="REVERSE TRANSCRIPTASES"/>
    <property type="match status" value="1"/>
</dbReference>
<dbReference type="GO" id="GO:0003824">
    <property type="term" value="F:catalytic activity"/>
    <property type="evidence" value="ECO:0007669"/>
    <property type="project" value="InterPro"/>
</dbReference>
<name>L7LU83_RHIPC</name>
<evidence type="ECO:0000256" key="1">
    <source>
        <dbReference type="SAM" id="SignalP"/>
    </source>
</evidence>
<reference evidence="3" key="1">
    <citation type="submission" date="2012-11" db="EMBL/GenBank/DDBJ databases">
        <authorList>
            <person name="Lucero-Rivera Y.E."/>
            <person name="Tovar-Ramirez D."/>
        </authorList>
    </citation>
    <scope>NUCLEOTIDE SEQUENCE</scope>
    <source>
        <tissue evidence="3">Salivary gland</tissue>
    </source>
</reference>
<protein>
    <submittedName>
        <fullName evidence="3">Putative tick transposon</fullName>
    </submittedName>
</protein>